<organism evidence="9 10">
    <name type="scientific">Crenobacter oryzisoli</name>
    <dbReference type="NCBI Taxonomy" id="3056844"/>
    <lineage>
        <taxon>Bacteria</taxon>
        <taxon>Pseudomonadati</taxon>
        <taxon>Pseudomonadota</taxon>
        <taxon>Betaproteobacteria</taxon>
        <taxon>Neisseriales</taxon>
        <taxon>Neisseriaceae</taxon>
        <taxon>Crenobacter</taxon>
    </lineage>
</organism>
<keyword evidence="3 6" id="KW-0812">Transmembrane</keyword>
<keyword evidence="5 6" id="KW-0472">Membrane</keyword>
<dbReference type="SUPFAM" id="SSF55785">
    <property type="entry name" value="PYP-like sensor domain (PAS domain)"/>
    <property type="match status" value="1"/>
</dbReference>
<feature type="transmembrane region" description="Helical" evidence="6">
    <location>
        <begin position="80"/>
        <end position="102"/>
    </location>
</feature>
<evidence type="ECO:0000313" key="10">
    <source>
        <dbReference type="Proteomes" id="UP001168540"/>
    </source>
</evidence>
<dbReference type="Proteomes" id="UP001168540">
    <property type="component" value="Unassembled WGS sequence"/>
</dbReference>
<feature type="transmembrane region" description="Helical" evidence="6">
    <location>
        <begin position="184"/>
        <end position="203"/>
    </location>
</feature>
<comment type="subcellular location">
    <subcellularLocation>
        <location evidence="1">Cell membrane</location>
        <topology evidence="1">Multi-pass membrane protein</topology>
    </subcellularLocation>
</comment>
<dbReference type="InterPro" id="IPR013655">
    <property type="entry name" value="PAS_fold_3"/>
</dbReference>
<dbReference type="Pfam" id="PF08447">
    <property type="entry name" value="PAS_3"/>
    <property type="match status" value="1"/>
</dbReference>
<evidence type="ECO:0000256" key="3">
    <source>
        <dbReference type="ARBA" id="ARBA00022692"/>
    </source>
</evidence>
<feature type="transmembrane region" description="Helical" evidence="6">
    <location>
        <begin position="275"/>
        <end position="292"/>
    </location>
</feature>
<keyword evidence="10" id="KW-1185">Reference proteome</keyword>
<feature type="transmembrane region" description="Helical" evidence="6">
    <location>
        <begin position="114"/>
        <end position="131"/>
    </location>
</feature>
<reference evidence="9" key="1">
    <citation type="submission" date="2023-06" db="EMBL/GenBank/DDBJ databases">
        <authorList>
            <person name="Zhang S."/>
        </authorList>
    </citation>
    <scope>NUCLEOTIDE SEQUENCE</scope>
    <source>
        <strain evidence="9">SG2303</strain>
    </source>
</reference>
<evidence type="ECO:0000256" key="1">
    <source>
        <dbReference type="ARBA" id="ARBA00004651"/>
    </source>
</evidence>
<dbReference type="InterPro" id="IPR007895">
    <property type="entry name" value="MASE1"/>
</dbReference>
<evidence type="ECO:0000259" key="8">
    <source>
        <dbReference type="Pfam" id="PF08447"/>
    </source>
</evidence>
<evidence type="ECO:0000313" key="9">
    <source>
        <dbReference type="EMBL" id="MDN0076170.1"/>
    </source>
</evidence>
<dbReference type="Gene3D" id="3.30.450.20">
    <property type="entry name" value="PAS domain"/>
    <property type="match status" value="1"/>
</dbReference>
<dbReference type="InterPro" id="IPR035965">
    <property type="entry name" value="PAS-like_dom_sf"/>
</dbReference>
<feature type="domain" description="PAS fold-3" evidence="8">
    <location>
        <begin position="331"/>
        <end position="418"/>
    </location>
</feature>
<gene>
    <name evidence="9" type="ORF">QU481_14870</name>
</gene>
<dbReference type="RefSeq" id="WP_289830825.1">
    <property type="nucleotide sequence ID" value="NZ_JAUEDK010000027.1"/>
</dbReference>
<evidence type="ECO:0000256" key="4">
    <source>
        <dbReference type="ARBA" id="ARBA00022989"/>
    </source>
</evidence>
<dbReference type="Pfam" id="PF05231">
    <property type="entry name" value="MASE1"/>
    <property type="match status" value="1"/>
</dbReference>
<evidence type="ECO:0000259" key="7">
    <source>
        <dbReference type="Pfam" id="PF05231"/>
    </source>
</evidence>
<sequence length="432" mass="47239">MKASSWLQPLLFAIIYGLLAFFSIDAQDSANLSTLIWPSAGILLGALMLSPARQWPMWMLIAGVLHTTASLTNSRPPSMALLFTTADLATMAAIAALWRYRVGEACTLTQPRSLFWFIGLVLVGCIAGGLVTDEALEWLHHPTAHYGWSTWAISVGIGCLTGAPLVMAWGNFRVRLIGGPNRQNLLIGLLWFTALLVTAEIAFDGPTSTWVFGDTNYELTYLPLLFVVLVAMVWEERGTTLALVTLALVAGVNTLQGEGPFVFEAQQRSLALIEVQGYVGAAALMGLTMSAINASRQQALQLAAAWKVRFEGALLSSRHLMYEFDPHSGKISWGGEVQALLGLSAASLATLDDFLARVHPDDRQPFIDHAQFNDKGSDEILTQSYRFRFRCADGEYRDAVVTGAPIVDFDGEVYRVDGLLHLESELTMVQRV</sequence>
<evidence type="ECO:0000256" key="2">
    <source>
        <dbReference type="ARBA" id="ARBA00022475"/>
    </source>
</evidence>
<dbReference type="EMBL" id="JAUEDK010000027">
    <property type="protein sequence ID" value="MDN0076170.1"/>
    <property type="molecule type" value="Genomic_DNA"/>
</dbReference>
<feature type="transmembrane region" description="Helical" evidence="6">
    <location>
        <begin position="36"/>
        <end position="52"/>
    </location>
</feature>
<feature type="transmembrane region" description="Helical" evidence="6">
    <location>
        <begin position="215"/>
        <end position="234"/>
    </location>
</feature>
<name>A0ABT7XQW5_9NEIS</name>
<evidence type="ECO:0000256" key="5">
    <source>
        <dbReference type="ARBA" id="ARBA00023136"/>
    </source>
</evidence>
<keyword evidence="4 6" id="KW-1133">Transmembrane helix</keyword>
<feature type="transmembrane region" description="Helical" evidence="6">
    <location>
        <begin position="151"/>
        <end position="172"/>
    </location>
</feature>
<proteinExistence type="predicted"/>
<accession>A0ABT7XQW5</accession>
<feature type="transmembrane region" description="Helical" evidence="6">
    <location>
        <begin position="241"/>
        <end position="263"/>
    </location>
</feature>
<comment type="caution">
    <text evidence="9">The sequence shown here is derived from an EMBL/GenBank/DDBJ whole genome shotgun (WGS) entry which is preliminary data.</text>
</comment>
<protein>
    <submittedName>
        <fullName evidence="9">MASE1 domain-containing protein</fullName>
    </submittedName>
</protein>
<feature type="domain" description="MASE1" evidence="7">
    <location>
        <begin position="10"/>
        <end position="296"/>
    </location>
</feature>
<keyword evidence="2" id="KW-1003">Cell membrane</keyword>
<evidence type="ECO:0000256" key="6">
    <source>
        <dbReference type="SAM" id="Phobius"/>
    </source>
</evidence>